<evidence type="ECO:0000259" key="1">
    <source>
        <dbReference type="Pfam" id="PF11707"/>
    </source>
</evidence>
<dbReference type="PANTHER" id="PTHR13500:SF0">
    <property type="entry name" value="NUCLEOLAR PRE-RIBOSOMAL-ASSOCIATED PROTEIN 1"/>
    <property type="match status" value="1"/>
</dbReference>
<dbReference type="GO" id="GO:0000466">
    <property type="term" value="P:maturation of 5.8S rRNA from tricistronic rRNA transcript (SSU-rRNA, 5.8S rRNA, LSU-rRNA)"/>
    <property type="evidence" value="ECO:0007669"/>
    <property type="project" value="TreeGrafter"/>
</dbReference>
<comment type="caution">
    <text evidence="4">The sequence shown here is derived from an EMBL/GenBank/DDBJ whole genome shotgun (WGS) entry which is preliminary data.</text>
</comment>
<dbReference type="GO" id="GO:0000463">
    <property type="term" value="P:maturation of LSU-rRNA from tricistronic rRNA transcript (SSU-rRNA, 5.8S rRNA, LSU-rRNA)"/>
    <property type="evidence" value="ECO:0007669"/>
    <property type="project" value="TreeGrafter"/>
</dbReference>
<keyword evidence="5" id="KW-1185">Reference proteome</keyword>
<dbReference type="InterPro" id="IPR059018">
    <property type="entry name" value="HEAT_URB1"/>
</dbReference>
<dbReference type="GO" id="GO:0005730">
    <property type="term" value="C:nucleolus"/>
    <property type="evidence" value="ECO:0007669"/>
    <property type="project" value="TreeGrafter"/>
</dbReference>
<dbReference type="Proteomes" id="UP000812966">
    <property type="component" value="Unassembled WGS sequence"/>
</dbReference>
<accession>A0A8K0JH43</accession>
<dbReference type="Pfam" id="PF26140">
    <property type="entry name" value="HEAT_URB1"/>
    <property type="match status" value="1"/>
</dbReference>
<dbReference type="OrthoDB" id="72892at2759"/>
<gene>
    <name evidence="4" type="ORF">FFLO_05355</name>
</gene>
<dbReference type="InterPro" id="IPR021714">
    <property type="entry name" value="URB1_N"/>
</dbReference>
<evidence type="ECO:0000259" key="3">
    <source>
        <dbReference type="Pfam" id="PF26140"/>
    </source>
</evidence>
<feature type="domain" description="URB1 N-terminal" evidence="1">
    <location>
        <begin position="85"/>
        <end position="443"/>
    </location>
</feature>
<evidence type="ECO:0000313" key="5">
    <source>
        <dbReference type="Proteomes" id="UP000812966"/>
    </source>
</evidence>
<name>A0A8K0JH43_9TREE</name>
<evidence type="ECO:0000313" key="4">
    <source>
        <dbReference type="EMBL" id="KAG7529865.1"/>
    </source>
</evidence>
<organism evidence="4 5">
    <name type="scientific">Filobasidium floriforme</name>
    <dbReference type="NCBI Taxonomy" id="5210"/>
    <lineage>
        <taxon>Eukaryota</taxon>
        <taxon>Fungi</taxon>
        <taxon>Dikarya</taxon>
        <taxon>Basidiomycota</taxon>
        <taxon>Agaricomycotina</taxon>
        <taxon>Tremellomycetes</taxon>
        <taxon>Filobasidiales</taxon>
        <taxon>Filobasidiaceae</taxon>
        <taxon>Filobasidium</taxon>
    </lineage>
</organism>
<protein>
    <submittedName>
        <fullName evidence="4">Uncharacterized protein</fullName>
    </submittedName>
</protein>
<dbReference type="InterPro" id="IPR039844">
    <property type="entry name" value="URB1"/>
</dbReference>
<dbReference type="EMBL" id="JABELV010000133">
    <property type="protein sequence ID" value="KAG7529865.1"/>
    <property type="molecule type" value="Genomic_DNA"/>
</dbReference>
<reference evidence="4" key="1">
    <citation type="submission" date="2020-04" db="EMBL/GenBank/DDBJ databases">
        <title>Analysis of mating type loci in Filobasidium floriforme.</title>
        <authorList>
            <person name="Nowrousian M."/>
        </authorList>
    </citation>
    <scope>NUCLEOTIDE SEQUENCE</scope>
    <source>
        <strain evidence="4">CBS 6242</strain>
    </source>
</reference>
<dbReference type="Pfam" id="PF11707">
    <property type="entry name" value="Npa1"/>
    <property type="match status" value="1"/>
</dbReference>
<dbReference type="InterPro" id="IPR032436">
    <property type="entry name" value="URB1_C"/>
</dbReference>
<dbReference type="Pfam" id="PF16201">
    <property type="entry name" value="NopRA1"/>
    <property type="match status" value="1"/>
</dbReference>
<feature type="domain" description="URB1 C-terminal" evidence="2">
    <location>
        <begin position="1556"/>
        <end position="1748"/>
    </location>
</feature>
<proteinExistence type="predicted"/>
<evidence type="ECO:0000259" key="2">
    <source>
        <dbReference type="Pfam" id="PF16201"/>
    </source>
</evidence>
<sequence length="1824" mass="200787">MAESLKRKRGAQDFVPIEGKSSNVKPARVCSTGKDVKAAIESGSKDAIVALEKQLRVVYSQQATISLTHPSVVIIQQYLALSPKCDEVLTNWKHGNDRKNTQLVEISMQLLTTMINLLVPIPYFLPTLQNLVEKFLDTSENYGNMLTRMILSTKREHAHLGMGLAAALVHVDPGHKGSVSRINGRIWTMIADSGCLRALPKLLSMRRKGGFAAQADPMDKPDIRHLTVHFLLPFLAYPLFLSGSKPMVIPLFSNLKDDPARTIYRVLDAIWDAINASPSSAINRKTSVALLHENSIDGIVKLYKRDANDDEDDKVNEVSPAEMAHQFLLKTCTNPGTGVCFPDQGWYKRKGKGKADDLHMIEADLDGGDGGETQKDGSAYGTKMLHNHILGNVVRRIGARAVEEPKVAELVYSILGSCPELVASFWPHSGISVDPRLSAKWLATMALLGHVISLPLPPNDTFHVTTGITKPDGSKEMVVKASPPALQVIIEAVLPSPLSKQHLSKGLQHGVGLVQHETALTLARALQKLLLVKAAFAKLSKEVRHDMGNQHFDDPWSKALRELEMEARKRVPEVPVIIAFAQKSAASQALQASLEEADDGEKAKAVLLTESALRLFRLYYHALPNMAAEFRFDVGKLLVSSSSAKQEAAARKMAREGSVIDDSGSVASFGTVGSAGMGGGFGQSRGDVAEFDALSQVHVLELLASVREWDWTAKAAGSAYSYVYHILQLRLSTPHLRTVQVTDKLLAEMIGESIMFDHDRKEWNLWVECLPRTRALGVKTSATLALERLHLLGFVDDCIRRCMKTPYRYIEESASLVAQHPVNIDRSTWPSPLLFAMFEQFQAKLAGHHIAADAAEVVLAYLRNVVLAMTAKQSDLAFIQLLKGRLQTCLSAAELKRETALPSLSTQLAVLAMQLDAFAGRPSAAVAESVAKDVEGTQKQSISENLRRRVLNAPPGTSSSVWNVLLNGNLKPDTVAQLVSVTPFPVLLADLNEDMDLSAAFALLRQACMSSSSARLRSLQYACILNRLTGFNGTTCLIGHAIELLVVYLEVDGSKPSANKSTKIRQLVATPAIQAVMMNRDQRIRKSDRAFATWVRYLPRNLVEQIFVSFTNGSRRDRDSLHLLAKLLQRNKSVTLVLSHLKFILAHKLQLPALEGTRSLGTFTRTSASLSGREMEDATRGDAINAEFDLAGINLASLSTSALQLVAFCSSCSRDGPIRVTNAMVQVNWTSGSLRRLRSLYQEVDLEAIESSRPGFVSLVTESALADTAADADSFLTKVRPVLLDRASFDKRLAGSILGLLRENSIAFTQVKIQLLHDLSAMAPGTFSVNADTIVHADHLVRSVELEVAAHLVEPLLAAVIQGRLHDPAVVALAAALCEKSSIKAMVVRQHLQLLLNPDKLNKAMKHDPVRARRSVATIALALFNSSPYSACQVSFIEPLIRLYKGSLDPADIELMAICGLYERYKRTSLSRAIVALWTPQMNMAADENETALEAIKQLDPKIVFATCIAFERKSLRPEHNTVYDARFVLSLVAACLREGPLTGLQWVEMLRSNVLALATCALSSKFSDVRHMAGTVLAAAVEMVQTTPFQEQSALRRLLSLLRHGVTTGEDGTIDRVPFMMALFFAHAFRTIGEPSSYLYPLVSAFLLRRPIMDFKDVPMLYDLLYAAGQGSKRERRWMVRFIRDSVRSRSDWQICKRRHTFALLASIFQSTTEYNLRTLIIQALQSMTAVPEASIHLAEKEGLIEWLEMACLDDTGKGVALEDIMVILENSVSALVSRDMSKSNKIFERERRWHIQILGCISRIAPVRGGSNSHSVAYISLE</sequence>
<dbReference type="PANTHER" id="PTHR13500">
    <property type="entry name" value="NUCLEOLAR PRERIBOSOMAL-ASSOCIATED PROTEIN 1"/>
    <property type="match status" value="1"/>
</dbReference>
<feature type="domain" description="URB1 central HEAT repeat" evidence="3">
    <location>
        <begin position="726"/>
        <end position="884"/>
    </location>
</feature>